<dbReference type="GO" id="GO:0009055">
    <property type="term" value="F:electron transfer activity"/>
    <property type="evidence" value="ECO:0007669"/>
    <property type="project" value="TreeGrafter"/>
</dbReference>
<keyword evidence="4" id="KW-1185">Reference proteome</keyword>
<dbReference type="GO" id="GO:0045454">
    <property type="term" value="P:cell redox homeostasis"/>
    <property type="evidence" value="ECO:0007669"/>
    <property type="project" value="TreeGrafter"/>
</dbReference>
<evidence type="ECO:0000256" key="1">
    <source>
        <dbReference type="PROSITE-ProRule" id="PRU01282"/>
    </source>
</evidence>
<dbReference type="Pfam" id="PF00462">
    <property type="entry name" value="Glutaredoxin"/>
    <property type="match status" value="1"/>
</dbReference>
<reference evidence="3 4" key="1">
    <citation type="submission" date="2014-11" db="EMBL/GenBank/DDBJ databases">
        <authorList>
            <person name="Urmite Genomes Urmite Genomes"/>
        </authorList>
    </citation>
    <scope>NUCLEOTIDE SEQUENCE [LARGE SCALE GENOMIC DNA]</scope>
    <source>
        <strain evidence="3 4">Oc5</strain>
    </source>
</reference>
<dbReference type="PROSITE" id="PS51354">
    <property type="entry name" value="GLUTAREDOXIN_2"/>
    <property type="match status" value="1"/>
</dbReference>
<feature type="domain" description="Glutaredoxin" evidence="2">
    <location>
        <begin position="7"/>
        <end position="60"/>
    </location>
</feature>
<dbReference type="OrthoDB" id="9795531at2"/>
<evidence type="ECO:0000313" key="3">
    <source>
        <dbReference type="EMBL" id="CEI83053.1"/>
    </source>
</evidence>
<dbReference type="RefSeq" id="WP_042533242.1">
    <property type="nucleotide sequence ID" value="NZ_CDGG01000001.1"/>
</dbReference>
<dbReference type="PANTHER" id="PTHR34386">
    <property type="entry name" value="GLUTAREDOXIN"/>
    <property type="match status" value="1"/>
</dbReference>
<organism evidence="3 4">
    <name type="scientific">Oceanobacillus oncorhynchi</name>
    <dbReference type="NCBI Taxonomy" id="545501"/>
    <lineage>
        <taxon>Bacteria</taxon>
        <taxon>Bacillati</taxon>
        <taxon>Bacillota</taxon>
        <taxon>Bacilli</taxon>
        <taxon>Bacillales</taxon>
        <taxon>Bacillaceae</taxon>
        <taxon>Oceanobacillus</taxon>
    </lineage>
</organism>
<dbReference type="SUPFAM" id="SSF52833">
    <property type="entry name" value="Thioredoxin-like"/>
    <property type="match status" value="1"/>
</dbReference>
<evidence type="ECO:0000259" key="2">
    <source>
        <dbReference type="Pfam" id="PF00462"/>
    </source>
</evidence>
<dbReference type="STRING" id="545501.BN997_02942"/>
<gene>
    <name evidence="3" type="ORF">BN997_02942</name>
</gene>
<dbReference type="Proteomes" id="UP000040453">
    <property type="component" value="Unassembled WGS sequence"/>
</dbReference>
<protein>
    <submittedName>
        <fullName evidence="3">Glutaredoxin</fullName>
    </submittedName>
</protein>
<dbReference type="Gene3D" id="3.40.30.10">
    <property type="entry name" value="Glutaredoxin"/>
    <property type="match status" value="1"/>
</dbReference>
<sequence>MTAYHLEIYTRPTCSDCQDLKNFLEEHQIPHKQYDLAKQPEKEKELKKITGNRIVPGIVFSRSSMLGLRKKAKSMTGFEQNKEEIKKLLEVS</sequence>
<dbReference type="EMBL" id="CDGG01000001">
    <property type="protein sequence ID" value="CEI83053.1"/>
    <property type="molecule type" value="Genomic_DNA"/>
</dbReference>
<name>A0A0A1MIY7_9BACI</name>
<evidence type="ECO:0000313" key="4">
    <source>
        <dbReference type="Proteomes" id="UP000040453"/>
    </source>
</evidence>
<dbReference type="PANTHER" id="PTHR34386:SF1">
    <property type="entry name" value="GLUTAREDOXIN-LIKE PROTEIN NRDH"/>
    <property type="match status" value="1"/>
</dbReference>
<comment type="similarity">
    <text evidence="1">Belongs to the ArsC family.</text>
</comment>
<dbReference type="InterPro" id="IPR006660">
    <property type="entry name" value="Arsenate_reductase-like"/>
</dbReference>
<dbReference type="CDD" id="cd02976">
    <property type="entry name" value="NrdH"/>
    <property type="match status" value="1"/>
</dbReference>
<proteinExistence type="inferred from homology"/>
<accession>A0A0A1MIY7</accession>
<dbReference type="InterPro" id="IPR036249">
    <property type="entry name" value="Thioredoxin-like_sf"/>
</dbReference>
<dbReference type="InterPro" id="IPR002109">
    <property type="entry name" value="Glutaredoxin"/>
</dbReference>
<dbReference type="AlphaFoldDB" id="A0A0A1MIY7"/>
<dbReference type="InterPro" id="IPR051548">
    <property type="entry name" value="Grx-like_ET"/>
</dbReference>
<dbReference type="PROSITE" id="PS51353">
    <property type="entry name" value="ARSC"/>
    <property type="match status" value="1"/>
</dbReference>